<feature type="compositionally biased region" description="Acidic residues" evidence="1">
    <location>
        <begin position="119"/>
        <end position="134"/>
    </location>
</feature>
<gene>
    <name evidence="2" type="ordered locus">LEUM_1639</name>
</gene>
<accession>Q03VP1</accession>
<keyword evidence="3" id="KW-1185">Reference proteome</keyword>
<dbReference type="KEGG" id="lme:LEUM_1639"/>
<dbReference type="EnsemblBacteria" id="ABJ62731">
    <property type="protein sequence ID" value="ABJ62731"/>
    <property type="gene ID" value="LEUM_1639"/>
</dbReference>
<evidence type="ECO:0008006" key="4">
    <source>
        <dbReference type="Google" id="ProtNLM"/>
    </source>
</evidence>
<protein>
    <recommendedName>
        <fullName evidence="4">Phage tail protein</fullName>
    </recommendedName>
</protein>
<name>Q03VP1_LEUMM</name>
<proteinExistence type="predicted"/>
<dbReference type="eggNOG" id="ENOG5030ATW">
    <property type="taxonomic scope" value="Bacteria"/>
</dbReference>
<dbReference type="Proteomes" id="UP000000362">
    <property type="component" value="Chromosome"/>
</dbReference>
<feature type="region of interest" description="Disordered" evidence="1">
    <location>
        <begin position="115"/>
        <end position="134"/>
    </location>
</feature>
<reference evidence="2 3" key="1">
    <citation type="journal article" date="2006" name="Proc. Natl. Acad. Sci. U.S.A.">
        <title>Comparative genomics of the lactic acid bacteria.</title>
        <authorList>
            <person name="Makarova K."/>
            <person name="Slesarev A."/>
            <person name="Wolf Y."/>
            <person name="Sorokin A."/>
            <person name="Mirkin B."/>
            <person name="Koonin E."/>
            <person name="Pavlov A."/>
            <person name="Pavlova N."/>
            <person name="Karamychev V."/>
            <person name="Polouchine N."/>
            <person name="Shakhova V."/>
            <person name="Grigoriev I."/>
            <person name="Lou Y."/>
            <person name="Rohksar D."/>
            <person name="Lucas S."/>
            <person name="Huang K."/>
            <person name="Goodstein D.M."/>
            <person name="Hawkins T."/>
            <person name="Plengvidhya V."/>
            <person name="Welker D."/>
            <person name="Hughes J."/>
            <person name="Goh Y."/>
            <person name="Benson A."/>
            <person name="Baldwin K."/>
            <person name="Lee J.H."/>
            <person name="Diaz-Muniz I."/>
            <person name="Dosti B."/>
            <person name="Smeianov V."/>
            <person name="Wechter W."/>
            <person name="Barabote R."/>
            <person name="Lorca G."/>
            <person name="Altermann E."/>
            <person name="Barrangou R."/>
            <person name="Ganesan B."/>
            <person name="Xie Y."/>
            <person name="Rawsthorne H."/>
            <person name="Tamir D."/>
            <person name="Parker C."/>
            <person name="Breidt F."/>
            <person name="Broadbent J."/>
            <person name="Hutkins R."/>
            <person name="O'Sullivan D."/>
            <person name="Steele J."/>
            <person name="Unlu G."/>
            <person name="Saier M."/>
            <person name="Klaenhammer T."/>
            <person name="Richardson P."/>
            <person name="Kozyavkin S."/>
            <person name="Weimer B."/>
            <person name="Mills D."/>
        </authorList>
    </citation>
    <scope>NUCLEOTIDE SEQUENCE [LARGE SCALE GENOMIC DNA]</scope>
    <source>
        <strain evidence="3">ATCC 8293 / DSM 20343 / BCRC 11652 / CCM 1803 / JCM 6124 / NCDO 523 / NBRC 100496 / NCIMB 8023 / NCTC 12954 / NRRL B-1118 / 37Y</strain>
    </source>
</reference>
<dbReference type="HOGENOM" id="CLU_1893640_0_0_9"/>
<evidence type="ECO:0000313" key="2">
    <source>
        <dbReference type="EMBL" id="ABJ62731.1"/>
    </source>
</evidence>
<sequence>MAVNTEKIKLNKFGIRKTVSIKKTFGLREEAIENSIKLGELADTEGMEFIDIQKNELKSSKIKMDVIKSIFGISDEEMDELTHSVSSKQFSDAYEYVELMMMGVSEEEYENLVKLASESQEEVNEEDPKEDLVE</sequence>
<evidence type="ECO:0000313" key="3">
    <source>
        <dbReference type="Proteomes" id="UP000000362"/>
    </source>
</evidence>
<dbReference type="EMBL" id="CP000414">
    <property type="protein sequence ID" value="ABJ62731.1"/>
    <property type="molecule type" value="Genomic_DNA"/>
</dbReference>
<organism evidence="2 3">
    <name type="scientific">Leuconostoc mesenteroides subsp. mesenteroides (strain ATCC 8293 / DSM 20343 / BCRC 11652 / CCM 1803 / JCM 6124 / NCDO 523 / NBRC 100496 / NCIMB 8023 / NCTC 12954 / NRRL B-1118 / 37Y)</name>
    <dbReference type="NCBI Taxonomy" id="203120"/>
    <lineage>
        <taxon>Bacteria</taxon>
        <taxon>Bacillati</taxon>
        <taxon>Bacillota</taxon>
        <taxon>Bacilli</taxon>
        <taxon>Lactobacillales</taxon>
        <taxon>Lactobacillaceae</taxon>
        <taxon>Leuconostoc</taxon>
    </lineage>
</organism>
<dbReference type="AlphaFoldDB" id="Q03VP1"/>
<dbReference type="RefSeq" id="WP_011680280.1">
    <property type="nucleotide sequence ID" value="NC_008531.1"/>
</dbReference>
<dbReference type="GeneID" id="29577104"/>
<evidence type="ECO:0000256" key="1">
    <source>
        <dbReference type="SAM" id="MobiDB-lite"/>
    </source>
</evidence>